<name>A0ABV3TQM7_9RHOB</name>
<keyword evidence="1" id="KW-0233">DNA recombination</keyword>
<dbReference type="Gene3D" id="1.10.443.10">
    <property type="entry name" value="Intergrase catalytic core"/>
    <property type="match status" value="1"/>
</dbReference>
<accession>A0ABV3TQM7</accession>
<sequence length="627" mass="71766">MIHAQPHLSKRGQIYQWRRKFRSQSTEIFDLQISLRTQNRSKALIISRVLTAESDKVFEAIDRNYLTKSEARAWMTQVAQAEMAKLEKLHLIQKMDGGYDEQDRRLDWANRKAWRLLSDRGIEASLDQETLDHLKTEGASAADVDSLEYTLKLLSRHMLSEAVTNRQRREFLELTGRVSVSAYEMLQLRQLTSAAKAAAWERFEASPPRPAQDMAEEIARELGSMQFSADVTTPEGSNSCEIQGTAKSSGDVASKGQIARTELENYCDEDGNDYDPDIFAVIERMNAIKREEGIEERTLKQYFSFARLFVTITGKRDVTKLRQSDAAKFREILYKLPKSWGKSSRDATATLEDMQARAAKLPPEKVGLSIGTLNRHLDHLQQVVAWADNEGIAIHEKLRPNKLRRREPERANEKRDQYTTEQLRRLFTHPVWTGSHSQYYQLAAGSEIYRNGMFWVPIICAYTGARRAEICGLPTTAIKVENGIAYFDIDVSEERRLKTKASKRRLPIHSRLIELGFMDHVKAQRQAGSKLLFPDLYDATLDAFGRDITRKMRQINDEVFGAEGAKLSLHSMKHYVQNVLSRDTTVPDVIVREIVAHEGKDVHETVYEKGSPIEDLKYAIERLPIVY</sequence>
<feature type="region of interest" description="Disordered" evidence="2">
    <location>
        <begin position="233"/>
        <end position="254"/>
    </location>
</feature>
<evidence type="ECO:0000256" key="2">
    <source>
        <dbReference type="SAM" id="MobiDB-lite"/>
    </source>
</evidence>
<dbReference type="SUPFAM" id="SSF56349">
    <property type="entry name" value="DNA breaking-rejoining enzymes"/>
    <property type="match status" value="1"/>
</dbReference>
<dbReference type="InterPro" id="IPR011010">
    <property type="entry name" value="DNA_brk_join_enz"/>
</dbReference>
<dbReference type="RefSeq" id="WP_368393024.1">
    <property type="nucleotide sequence ID" value="NZ_JBFRYC010000017.1"/>
</dbReference>
<dbReference type="Proteomes" id="UP001557465">
    <property type="component" value="Unassembled WGS sequence"/>
</dbReference>
<comment type="caution">
    <text evidence="3">The sequence shown here is derived from an EMBL/GenBank/DDBJ whole genome shotgun (WGS) entry which is preliminary data.</text>
</comment>
<keyword evidence="4" id="KW-1185">Reference proteome</keyword>
<organism evidence="3 4">
    <name type="scientific">Thioclava arctica</name>
    <dbReference type="NCBI Taxonomy" id="3238301"/>
    <lineage>
        <taxon>Bacteria</taxon>
        <taxon>Pseudomonadati</taxon>
        <taxon>Pseudomonadota</taxon>
        <taxon>Alphaproteobacteria</taxon>
        <taxon>Rhodobacterales</taxon>
        <taxon>Paracoccaceae</taxon>
        <taxon>Thioclava</taxon>
    </lineage>
</organism>
<gene>
    <name evidence="3" type="ORF">AB4874_17995</name>
</gene>
<reference evidence="3 4" key="1">
    <citation type="journal article" date="2011" name="Int. J. Syst. Evol. Microbiol.">
        <title>Zhongshania antarctica gen. nov., sp. nov. and Zhongshania guokunii sp. nov., gammaproteobacteria respectively isolated from coastal attached (fast) ice and surface seawater of the Antarctic.</title>
        <authorList>
            <person name="Li H.J."/>
            <person name="Zhang X.Y."/>
            <person name="Chen C.X."/>
            <person name="Zhang Y.J."/>
            <person name="Gao Z.M."/>
            <person name="Yu Y."/>
            <person name="Chen X.L."/>
            <person name="Chen B."/>
            <person name="Zhang Y.Z."/>
        </authorList>
    </citation>
    <scope>NUCLEOTIDE SEQUENCE [LARGE SCALE GENOMIC DNA]</scope>
    <source>
        <strain evidence="3 4">15-R06ZXC-3</strain>
    </source>
</reference>
<feature type="compositionally biased region" description="Polar residues" evidence="2">
    <location>
        <begin position="233"/>
        <end position="248"/>
    </location>
</feature>
<evidence type="ECO:0000256" key="1">
    <source>
        <dbReference type="ARBA" id="ARBA00023172"/>
    </source>
</evidence>
<evidence type="ECO:0000313" key="3">
    <source>
        <dbReference type="EMBL" id="MEX1663492.1"/>
    </source>
</evidence>
<proteinExistence type="predicted"/>
<dbReference type="InterPro" id="IPR013762">
    <property type="entry name" value="Integrase-like_cat_sf"/>
</dbReference>
<dbReference type="EMBL" id="JBFRYC010000017">
    <property type="protein sequence ID" value="MEX1663492.1"/>
    <property type="molecule type" value="Genomic_DNA"/>
</dbReference>
<dbReference type="CDD" id="cd01184">
    <property type="entry name" value="INT_C_like_1"/>
    <property type="match status" value="1"/>
</dbReference>
<protein>
    <submittedName>
        <fullName evidence="3">Integrase</fullName>
    </submittedName>
</protein>
<evidence type="ECO:0000313" key="4">
    <source>
        <dbReference type="Proteomes" id="UP001557465"/>
    </source>
</evidence>